<comment type="caution">
    <text evidence="1">The sequence shown here is derived from an EMBL/GenBank/DDBJ whole genome shotgun (WGS) entry which is preliminary data.</text>
</comment>
<organism evidence="1 2">
    <name type="scientific">Leptospira mayottensis 200901122</name>
    <dbReference type="NCBI Taxonomy" id="1193010"/>
    <lineage>
        <taxon>Bacteria</taxon>
        <taxon>Pseudomonadati</taxon>
        <taxon>Spirochaetota</taxon>
        <taxon>Spirochaetia</taxon>
        <taxon>Leptospirales</taxon>
        <taxon>Leptospiraceae</taxon>
        <taxon>Leptospira</taxon>
    </lineage>
</organism>
<reference evidence="1 2" key="1">
    <citation type="journal article" date="2014" name="Int. J. Syst. Evol. Microbiol.">
        <title>Leptospira mayottensis sp. nov., a pathogenic species of the genus Leptospira isolated from humans.</title>
        <authorList>
            <person name="Bourhy P."/>
            <person name="Collet L."/>
            <person name="Brisse S."/>
            <person name="Picardeau M."/>
        </authorList>
    </citation>
    <scope>NUCLEOTIDE SEQUENCE [LARGE SCALE GENOMIC DNA]</scope>
    <source>
        <strain evidence="1 2">200901122</strain>
    </source>
</reference>
<sequence>MNNPDTNKEDFGKDLDFNRKTIENTTSEKLEILFLLQKTV</sequence>
<dbReference type="AlphaFoldDB" id="A0AA87SXB5"/>
<dbReference type="Proteomes" id="UP000001343">
    <property type="component" value="Unassembled WGS sequence"/>
</dbReference>
<name>A0AA87SXB5_9LEPT</name>
<dbReference type="EMBL" id="AKWM02000040">
    <property type="protein sequence ID" value="EKS00021.1"/>
    <property type="molecule type" value="Genomic_DNA"/>
</dbReference>
<gene>
    <name evidence="1" type="ORF">LEP1GSC125_3554</name>
</gene>
<protein>
    <submittedName>
        <fullName evidence="1">Uncharacterized protein</fullName>
    </submittedName>
</protein>
<evidence type="ECO:0000313" key="1">
    <source>
        <dbReference type="EMBL" id="EKS00021.1"/>
    </source>
</evidence>
<proteinExistence type="predicted"/>
<accession>A0AA87SXB5</accession>
<evidence type="ECO:0000313" key="2">
    <source>
        <dbReference type="Proteomes" id="UP000001343"/>
    </source>
</evidence>